<feature type="domain" description="VOC" evidence="1">
    <location>
        <begin position="4"/>
        <end position="120"/>
    </location>
</feature>
<dbReference type="PROSITE" id="PS51819">
    <property type="entry name" value="VOC"/>
    <property type="match status" value="1"/>
</dbReference>
<dbReference type="Pfam" id="PF00903">
    <property type="entry name" value="Glyoxalase"/>
    <property type="match status" value="1"/>
</dbReference>
<protein>
    <submittedName>
        <fullName evidence="2">Glyoxalase-like domain-containing protein</fullName>
    </submittedName>
</protein>
<evidence type="ECO:0000313" key="3">
    <source>
        <dbReference type="Proteomes" id="UP000198983"/>
    </source>
</evidence>
<dbReference type="STRING" id="117157.SAMN04489717_1903"/>
<dbReference type="Gene3D" id="3.10.180.10">
    <property type="entry name" value="2,3-Dihydroxybiphenyl 1,2-Dioxygenase, domain 1"/>
    <property type="match status" value="1"/>
</dbReference>
<keyword evidence="3" id="KW-1185">Reference proteome</keyword>
<dbReference type="RefSeq" id="WP_092652455.1">
    <property type="nucleotide sequence ID" value="NZ_LT629732.1"/>
</dbReference>
<dbReference type="InterPro" id="IPR037523">
    <property type="entry name" value="VOC_core"/>
</dbReference>
<sequence length="121" mass="13792">MLTSLYHVQIPVRDVDAAVAWYEEYLGFTTAAPPDGRHAFLRSEDGPFLMLWQTDDAGRANFTVAGETFPVLLYRTTRIHELHDRLASSGVRITTYQDDGHHWVLKFLDPEGNMWGALQDN</sequence>
<dbReference type="OrthoDB" id="9792323at2"/>
<dbReference type="InterPro" id="IPR029068">
    <property type="entry name" value="Glyas_Bleomycin-R_OHBP_Dase"/>
</dbReference>
<reference evidence="2 3" key="1">
    <citation type="submission" date="2016-10" db="EMBL/GenBank/DDBJ databases">
        <authorList>
            <person name="de Groot N.N."/>
        </authorList>
    </citation>
    <scope>NUCLEOTIDE SEQUENCE [LARGE SCALE GENOMIC DNA]</scope>
    <source>
        <strain evidence="2 3">DSM 22024</strain>
    </source>
</reference>
<proteinExistence type="predicted"/>
<dbReference type="InterPro" id="IPR004360">
    <property type="entry name" value="Glyas_Fos-R_dOase_dom"/>
</dbReference>
<evidence type="ECO:0000259" key="1">
    <source>
        <dbReference type="PROSITE" id="PS51819"/>
    </source>
</evidence>
<gene>
    <name evidence="2" type="ORF">SAMN04489717_1903</name>
</gene>
<dbReference type="EMBL" id="LT629732">
    <property type="protein sequence ID" value="SDS19052.1"/>
    <property type="molecule type" value="Genomic_DNA"/>
</dbReference>
<dbReference type="Proteomes" id="UP000198983">
    <property type="component" value="Chromosome I"/>
</dbReference>
<dbReference type="AlphaFoldDB" id="A0A1H1Q6C9"/>
<organism evidence="2 3">
    <name type="scientific">Actinopolymorpha singaporensis</name>
    <dbReference type="NCBI Taxonomy" id="117157"/>
    <lineage>
        <taxon>Bacteria</taxon>
        <taxon>Bacillati</taxon>
        <taxon>Actinomycetota</taxon>
        <taxon>Actinomycetes</taxon>
        <taxon>Propionibacteriales</taxon>
        <taxon>Actinopolymorphaceae</taxon>
        <taxon>Actinopolymorpha</taxon>
    </lineage>
</organism>
<dbReference type="SUPFAM" id="SSF54593">
    <property type="entry name" value="Glyoxalase/Bleomycin resistance protein/Dihydroxybiphenyl dioxygenase"/>
    <property type="match status" value="1"/>
</dbReference>
<evidence type="ECO:0000313" key="2">
    <source>
        <dbReference type="EMBL" id="SDS19052.1"/>
    </source>
</evidence>
<name>A0A1H1Q6C9_9ACTN</name>
<accession>A0A1H1Q6C9</accession>
<dbReference type="CDD" id="cd06587">
    <property type="entry name" value="VOC"/>
    <property type="match status" value="1"/>
</dbReference>